<feature type="region of interest" description="Disordered" evidence="1">
    <location>
        <begin position="10"/>
        <end position="45"/>
    </location>
</feature>
<evidence type="ECO:0000256" key="1">
    <source>
        <dbReference type="SAM" id="MobiDB-lite"/>
    </source>
</evidence>
<accession>A0AAD4NVU6</accession>
<keyword evidence="4" id="KW-1185">Reference proteome</keyword>
<protein>
    <recommendedName>
        <fullName evidence="2">Metallo-beta-lactamase domain-containing protein</fullName>
    </recommendedName>
</protein>
<dbReference type="EMBL" id="JAANER010000001">
    <property type="protein sequence ID" value="KAG9196328.1"/>
    <property type="molecule type" value="Genomic_DNA"/>
</dbReference>
<evidence type="ECO:0000313" key="3">
    <source>
        <dbReference type="EMBL" id="KAG9196328.1"/>
    </source>
</evidence>
<dbReference type="PANTHER" id="PTHR43546:SF7">
    <property type="entry name" value="METALLO-BETA-LACTAMASE DOMAIN-CONTAINING PROTEIN"/>
    <property type="match status" value="1"/>
</dbReference>
<dbReference type="InterPro" id="IPR001279">
    <property type="entry name" value="Metallo-B-lactamas"/>
</dbReference>
<dbReference type="AlphaFoldDB" id="A0AAD4NVU6"/>
<dbReference type="Gene3D" id="3.60.15.10">
    <property type="entry name" value="Ribonuclease Z/Hydroxyacylglutathione hydrolase-like"/>
    <property type="match status" value="1"/>
</dbReference>
<proteinExistence type="predicted"/>
<dbReference type="InterPro" id="IPR036866">
    <property type="entry name" value="RibonucZ/Hydroxyglut_hydro"/>
</dbReference>
<dbReference type="Proteomes" id="UP001199106">
    <property type="component" value="Unassembled WGS sequence"/>
</dbReference>
<dbReference type="SUPFAM" id="SSF56281">
    <property type="entry name" value="Metallo-hydrolase/oxidoreductase"/>
    <property type="match status" value="1"/>
</dbReference>
<evidence type="ECO:0000259" key="2">
    <source>
        <dbReference type="Pfam" id="PF12706"/>
    </source>
</evidence>
<organism evidence="3 4">
    <name type="scientific">Alternaria panax</name>
    <dbReference type="NCBI Taxonomy" id="48097"/>
    <lineage>
        <taxon>Eukaryota</taxon>
        <taxon>Fungi</taxon>
        <taxon>Dikarya</taxon>
        <taxon>Ascomycota</taxon>
        <taxon>Pezizomycotina</taxon>
        <taxon>Dothideomycetes</taxon>
        <taxon>Pleosporomycetidae</taxon>
        <taxon>Pleosporales</taxon>
        <taxon>Pleosporineae</taxon>
        <taxon>Pleosporaceae</taxon>
        <taxon>Alternaria</taxon>
        <taxon>Alternaria sect. Panax</taxon>
    </lineage>
</organism>
<feature type="domain" description="Metallo-beta-lactamase" evidence="2">
    <location>
        <begin position="69"/>
        <end position="306"/>
    </location>
</feature>
<gene>
    <name evidence="3" type="ORF">G6011_01449</name>
</gene>
<dbReference type="PANTHER" id="PTHR43546">
    <property type="entry name" value="UPF0173 METAL-DEPENDENT HYDROLASE MJ1163-RELATED"/>
    <property type="match status" value="1"/>
</dbReference>
<reference evidence="3" key="1">
    <citation type="submission" date="2021-07" db="EMBL/GenBank/DDBJ databases">
        <title>Genome Resource of American Ginseng Black Spot Pathogen Alternaria panax.</title>
        <authorList>
            <person name="Qiu C."/>
            <person name="Wang W."/>
            <person name="Liu Z."/>
        </authorList>
    </citation>
    <scope>NUCLEOTIDE SEQUENCE</scope>
    <source>
        <strain evidence="3">BNCC115425</strain>
    </source>
</reference>
<name>A0AAD4NVU6_9PLEO</name>
<dbReference type="Pfam" id="PF12706">
    <property type="entry name" value="Lactamase_B_2"/>
    <property type="match status" value="1"/>
</dbReference>
<evidence type="ECO:0000313" key="4">
    <source>
        <dbReference type="Proteomes" id="UP001199106"/>
    </source>
</evidence>
<comment type="caution">
    <text evidence="3">The sequence shown here is derived from an EMBL/GenBank/DDBJ whole genome shotgun (WGS) entry which is preliminary data.</text>
</comment>
<dbReference type="InterPro" id="IPR050114">
    <property type="entry name" value="UPF0173_UPF0282_UlaG_hydrolase"/>
</dbReference>
<sequence length="356" mass="39056">MSGACMKRIQIIPDGSGPPTKLDTDVPSSLPDAKETKIHPQNAPDASTNASLFFVGTATTILEWEGIRILTDPNFLHAGDHVHLGPGVGATRQTNPAIDLEELPRIDMILLSHYHEDHFDREVEEKLSKGLPIITTPHAKECLTGKGEESFKNVHALDFWNSLLLDVSQSNQTNGSGSKPSIKVTGMPGKHVPPGPLNVANEILGAVPPTNGWMVELGYSDGSSSDGSDFDNGYRIYISGDTLMVDELKEIPERYKNHNIDLMLVHLGGTTIPGPKMPLLMVTMDAEQGVQLMQLINPDLTIPIHYDDYDVFLSPLDNFKKAVHAAGLDSKVVYLDRKDQYKFNVKQGQKPTQSLY</sequence>